<evidence type="ECO:0000256" key="7">
    <source>
        <dbReference type="ARBA" id="ARBA00048258"/>
    </source>
</evidence>
<proteinExistence type="inferred from homology"/>
<comment type="subunit">
    <text evidence="8">Homodimer.</text>
</comment>
<evidence type="ECO:0000256" key="5">
    <source>
        <dbReference type="ARBA" id="ARBA00022741"/>
    </source>
</evidence>
<dbReference type="InterPro" id="IPR014729">
    <property type="entry name" value="Rossmann-like_a/b/a_fold"/>
</dbReference>
<dbReference type="RefSeq" id="WP_071164497.1">
    <property type="nucleotide sequence ID" value="NZ_CP017812.1"/>
</dbReference>
<evidence type="ECO:0000313" key="10">
    <source>
        <dbReference type="Proteomes" id="UP000176288"/>
    </source>
</evidence>
<organism evidence="9 10">
    <name type="scientific">Boudabousia tangfeifanii</name>
    <dbReference type="NCBI Taxonomy" id="1912795"/>
    <lineage>
        <taxon>Bacteria</taxon>
        <taxon>Bacillati</taxon>
        <taxon>Actinomycetota</taxon>
        <taxon>Actinomycetes</taxon>
        <taxon>Actinomycetales</taxon>
        <taxon>Actinomycetaceae</taxon>
        <taxon>Boudabousia</taxon>
    </lineage>
</organism>
<dbReference type="GO" id="GO:0004592">
    <property type="term" value="F:pantoate-beta-alanine ligase activity"/>
    <property type="evidence" value="ECO:0007669"/>
    <property type="project" value="UniProtKB-UniRule"/>
</dbReference>
<accession>A0A1D9MLJ2</accession>
<keyword evidence="4 8" id="KW-0566">Pantothenate biosynthesis</keyword>
<sequence>MNETKKPLVIHTRYELLAELGHRRAGQRTALVMTMGALHEGHLDLVRRAKQLADVVVVSIFVNPLQFAPGEDFAAYPRTLSADVEKLATLGVDLVFAPSPETVFPQGDPQVTLSAGPLGSVYEGATRPTHFAGVLQIVNKVINLVQPDYAIFGQKDAQQLAVIKAMVRDLDMPVEIVSVPVRREADGLAMSSRNQYLSPEERQSALALSQALDQGRAAAAQTGSATKVLEAANAVMDQAQGVKVDYVDLVDPLTFVPVTDGKATTAVLILAAWVGTTRLIDNTLVVLG</sequence>
<feature type="active site" description="Proton donor" evidence="8">
    <location>
        <position position="42"/>
    </location>
</feature>
<keyword evidence="3 8" id="KW-0436">Ligase</keyword>
<evidence type="ECO:0000256" key="4">
    <source>
        <dbReference type="ARBA" id="ARBA00022655"/>
    </source>
</evidence>
<dbReference type="GO" id="GO:0005524">
    <property type="term" value="F:ATP binding"/>
    <property type="evidence" value="ECO:0007669"/>
    <property type="project" value="UniProtKB-KW"/>
</dbReference>
<protein>
    <recommendedName>
        <fullName evidence="8">Pantothenate synthetase</fullName>
        <shortName evidence="8">PS</shortName>
        <ecNumber evidence="8">6.3.2.1</ecNumber>
    </recommendedName>
    <alternativeName>
        <fullName evidence="8">Pantoate--beta-alanine ligase</fullName>
    </alternativeName>
    <alternativeName>
        <fullName evidence="8">Pantoate-activating enzyme</fullName>
    </alternativeName>
</protein>
<dbReference type="EC" id="6.3.2.1" evidence="8"/>
<dbReference type="Pfam" id="PF02569">
    <property type="entry name" value="Pantoate_ligase"/>
    <property type="match status" value="1"/>
</dbReference>
<gene>
    <name evidence="8" type="primary">panC</name>
    <name evidence="9" type="ORF">BK816_06820</name>
</gene>
<dbReference type="GO" id="GO:0005829">
    <property type="term" value="C:cytosol"/>
    <property type="evidence" value="ECO:0007669"/>
    <property type="project" value="TreeGrafter"/>
</dbReference>
<dbReference type="InterPro" id="IPR004821">
    <property type="entry name" value="Cyt_trans-like"/>
</dbReference>
<dbReference type="Gene3D" id="3.30.1300.10">
    <property type="entry name" value="Pantoate-beta-alanine ligase, C-terminal domain"/>
    <property type="match status" value="1"/>
</dbReference>
<dbReference type="InterPro" id="IPR042176">
    <property type="entry name" value="Pantoate_ligase_C"/>
</dbReference>
<dbReference type="EMBL" id="CP017812">
    <property type="protein sequence ID" value="AOZ73033.1"/>
    <property type="molecule type" value="Genomic_DNA"/>
</dbReference>
<keyword evidence="5 8" id="KW-0547">Nucleotide-binding</keyword>
<feature type="binding site" evidence="8">
    <location>
        <position position="66"/>
    </location>
    <ligand>
        <name>beta-alanine</name>
        <dbReference type="ChEBI" id="CHEBI:57966"/>
    </ligand>
</feature>
<evidence type="ECO:0000313" key="9">
    <source>
        <dbReference type="EMBL" id="AOZ73033.1"/>
    </source>
</evidence>
<evidence type="ECO:0000256" key="8">
    <source>
        <dbReference type="HAMAP-Rule" id="MF_00158"/>
    </source>
</evidence>
<dbReference type="OrthoDB" id="9773087at2"/>
<keyword evidence="6 8" id="KW-0067">ATP-binding</keyword>
<dbReference type="HAMAP" id="MF_00158">
    <property type="entry name" value="PanC"/>
    <property type="match status" value="1"/>
</dbReference>
<dbReference type="AlphaFoldDB" id="A0A1D9MLJ2"/>
<dbReference type="Gene3D" id="3.40.50.620">
    <property type="entry name" value="HUPs"/>
    <property type="match status" value="1"/>
</dbReference>
<dbReference type="PANTHER" id="PTHR21299:SF1">
    <property type="entry name" value="PANTOATE--BETA-ALANINE LIGASE"/>
    <property type="match status" value="1"/>
</dbReference>
<feature type="binding site" evidence="8">
    <location>
        <position position="66"/>
    </location>
    <ligand>
        <name>(R)-pantoate</name>
        <dbReference type="ChEBI" id="CHEBI:15980"/>
    </ligand>
</feature>
<dbReference type="CDD" id="cd00560">
    <property type="entry name" value="PanC"/>
    <property type="match status" value="1"/>
</dbReference>
<name>A0A1D9MLJ2_9ACTO</name>
<keyword evidence="10" id="KW-1185">Reference proteome</keyword>
<feature type="binding site" evidence="8">
    <location>
        <position position="159"/>
    </location>
    <ligand>
        <name>(R)-pantoate</name>
        <dbReference type="ChEBI" id="CHEBI:15980"/>
    </ligand>
</feature>
<feature type="binding site" evidence="8">
    <location>
        <begin position="35"/>
        <end position="42"/>
    </location>
    <ligand>
        <name>ATP</name>
        <dbReference type="ChEBI" id="CHEBI:30616"/>
    </ligand>
</feature>
<comment type="subcellular location">
    <subcellularLocation>
        <location evidence="8">Cytoplasm</location>
    </subcellularLocation>
</comment>
<dbReference type="UniPathway" id="UPA00028">
    <property type="reaction ID" value="UER00005"/>
</dbReference>
<dbReference type="GO" id="GO:0015940">
    <property type="term" value="P:pantothenate biosynthetic process"/>
    <property type="evidence" value="ECO:0007669"/>
    <property type="project" value="UniProtKB-UniRule"/>
</dbReference>
<comment type="pathway">
    <text evidence="1 8">Cofactor biosynthesis; (R)-pantothenate biosynthesis; (R)-pantothenate from (R)-pantoate and beta-alanine: step 1/1.</text>
</comment>
<keyword evidence="8" id="KW-0963">Cytoplasm</keyword>
<comment type="function">
    <text evidence="8">Catalyzes the condensation of pantoate with beta-alanine in an ATP-dependent reaction via a pantoyl-adenylate intermediate.</text>
</comment>
<evidence type="ECO:0000256" key="3">
    <source>
        <dbReference type="ARBA" id="ARBA00022598"/>
    </source>
</evidence>
<feature type="binding site" evidence="8">
    <location>
        <begin position="190"/>
        <end position="193"/>
    </location>
    <ligand>
        <name>ATP</name>
        <dbReference type="ChEBI" id="CHEBI:30616"/>
    </ligand>
</feature>
<dbReference type="Proteomes" id="UP000176288">
    <property type="component" value="Chromosome"/>
</dbReference>
<comment type="caution">
    <text evidence="8">Lacks conserved residue(s) required for the propagation of feature annotation.</text>
</comment>
<comment type="miscellaneous">
    <text evidence="8">The reaction proceeds by a bi uni uni bi ping pong mechanism.</text>
</comment>
<evidence type="ECO:0000256" key="6">
    <source>
        <dbReference type="ARBA" id="ARBA00022840"/>
    </source>
</evidence>
<dbReference type="NCBIfam" id="TIGR00125">
    <property type="entry name" value="cyt_tran_rel"/>
    <property type="match status" value="1"/>
</dbReference>
<feature type="binding site" evidence="8">
    <location>
        <begin position="153"/>
        <end position="156"/>
    </location>
    <ligand>
        <name>ATP</name>
        <dbReference type="ChEBI" id="CHEBI:30616"/>
    </ligand>
</feature>
<dbReference type="NCBIfam" id="TIGR00018">
    <property type="entry name" value="panC"/>
    <property type="match status" value="1"/>
</dbReference>
<evidence type="ECO:0000256" key="1">
    <source>
        <dbReference type="ARBA" id="ARBA00004990"/>
    </source>
</evidence>
<evidence type="ECO:0000256" key="2">
    <source>
        <dbReference type="ARBA" id="ARBA00009256"/>
    </source>
</evidence>
<dbReference type="PANTHER" id="PTHR21299">
    <property type="entry name" value="CYTIDYLATE KINASE/PANTOATE-BETA-ALANINE LIGASE"/>
    <property type="match status" value="1"/>
</dbReference>
<dbReference type="KEGG" id="avu:BK816_06820"/>
<dbReference type="STRING" id="1912795.BK816_06820"/>
<comment type="similarity">
    <text evidence="2 8">Belongs to the pantothenate synthetase family.</text>
</comment>
<dbReference type="InterPro" id="IPR003721">
    <property type="entry name" value="Pantoate_ligase"/>
</dbReference>
<dbReference type="SUPFAM" id="SSF52374">
    <property type="entry name" value="Nucleotidylyl transferase"/>
    <property type="match status" value="1"/>
</dbReference>
<reference evidence="9 10" key="1">
    <citation type="submission" date="2016-10" db="EMBL/GenBank/DDBJ databases">
        <title>Actinomyces aegypiusis sp. nov., isolated from the Aegypius monachus in Qinghai Tibet Plateau China.</title>
        <authorList>
            <person name="Wang Y."/>
        </authorList>
    </citation>
    <scope>NUCLEOTIDE SEQUENCE [LARGE SCALE GENOMIC DNA]</scope>
    <source>
        <strain evidence="9 10">VUL4_3</strain>
    </source>
</reference>
<comment type="catalytic activity">
    <reaction evidence="7 8">
        <text>(R)-pantoate + beta-alanine + ATP = (R)-pantothenate + AMP + diphosphate + H(+)</text>
        <dbReference type="Rhea" id="RHEA:10912"/>
        <dbReference type="ChEBI" id="CHEBI:15378"/>
        <dbReference type="ChEBI" id="CHEBI:15980"/>
        <dbReference type="ChEBI" id="CHEBI:29032"/>
        <dbReference type="ChEBI" id="CHEBI:30616"/>
        <dbReference type="ChEBI" id="CHEBI:33019"/>
        <dbReference type="ChEBI" id="CHEBI:57966"/>
        <dbReference type="ChEBI" id="CHEBI:456215"/>
        <dbReference type="EC" id="6.3.2.1"/>
    </reaction>
</comment>